<keyword evidence="2" id="KW-1185">Reference proteome</keyword>
<dbReference type="RefSeq" id="WP_189605169.1">
    <property type="nucleotide sequence ID" value="NZ_BMXB01000011.1"/>
</dbReference>
<proteinExistence type="predicted"/>
<dbReference type="AlphaFoldDB" id="A0A918SJC7"/>
<dbReference type="PROSITE" id="PS51257">
    <property type="entry name" value="PROKAR_LIPOPROTEIN"/>
    <property type="match status" value="1"/>
</dbReference>
<comment type="caution">
    <text evidence="1">The sequence shown here is derived from an EMBL/GenBank/DDBJ whole genome shotgun (WGS) entry which is preliminary data.</text>
</comment>
<protein>
    <recommendedName>
        <fullName evidence="3">LVIVD repeat-containing protein</fullName>
    </recommendedName>
</protein>
<evidence type="ECO:0008006" key="3">
    <source>
        <dbReference type="Google" id="ProtNLM"/>
    </source>
</evidence>
<sequence length="167" mass="19421">MKKNLFAIIMLFLLQSCWYNEVEDDFVRMDAYQPITQSRADFEKTMELTAERQVVNSGKIYIKDELIYLNEKGEGFHIIDNSDPENPKPLAFLRIPLSTDLAIRNNTIYVHHAVDLVAFNYSVVNNSLNILHREKNVFPALRSPEGWDAENYEIPEDHIVIGYEEVN</sequence>
<dbReference type="EMBL" id="BMXB01000011">
    <property type="protein sequence ID" value="GHA43250.1"/>
    <property type="molecule type" value="Genomic_DNA"/>
</dbReference>
<evidence type="ECO:0000313" key="2">
    <source>
        <dbReference type="Proteomes" id="UP000610456"/>
    </source>
</evidence>
<organism evidence="1 2">
    <name type="scientific">Salinimicrobium marinum</name>
    <dbReference type="NCBI Taxonomy" id="680283"/>
    <lineage>
        <taxon>Bacteria</taxon>
        <taxon>Pseudomonadati</taxon>
        <taxon>Bacteroidota</taxon>
        <taxon>Flavobacteriia</taxon>
        <taxon>Flavobacteriales</taxon>
        <taxon>Flavobacteriaceae</taxon>
        <taxon>Salinimicrobium</taxon>
    </lineage>
</organism>
<evidence type="ECO:0000313" key="1">
    <source>
        <dbReference type="EMBL" id="GHA43250.1"/>
    </source>
</evidence>
<dbReference type="Proteomes" id="UP000610456">
    <property type="component" value="Unassembled WGS sequence"/>
</dbReference>
<reference evidence="1" key="1">
    <citation type="journal article" date="2014" name="Int. J. Syst. Evol. Microbiol.">
        <title>Complete genome sequence of Corynebacterium casei LMG S-19264T (=DSM 44701T), isolated from a smear-ripened cheese.</title>
        <authorList>
            <consortium name="US DOE Joint Genome Institute (JGI-PGF)"/>
            <person name="Walter F."/>
            <person name="Albersmeier A."/>
            <person name="Kalinowski J."/>
            <person name="Ruckert C."/>
        </authorList>
    </citation>
    <scope>NUCLEOTIDE SEQUENCE</scope>
    <source>
        <strain evidence="1">KCTC 12719</strain>
    </source>
</reference>
<accession>A0A918SJC7</accession>
<name>A0A918SJC7_9FLAO</name>
<reference evidence="1" key="2">
    <citation type="submission" date="2020-09" db="EMBL/GenBank/DDBJ databases">
        <authorList>
            <person name="Sun Q."/>
            <person name="Kim S."/>
        </authorList>
    </citation>
    <scope>NUCLEOTIDE SEQUENCE</scope>
    <source>
        <strain evidence="1">KCTC 12719</strain>
    </source>
</reference>
<gene>
    <name evidence="1" type="ORF">GCM10007103_25660</name>
</gene>